<reference evidence="2" key="1">
    <citation type="submission" date="2021-01" db="EMBL/GenBank/DDBJ databases">
        <authorList>
            <consortium name="Genoscope - CEA"/>
            <person name="William W."/>
        </authorList>
    </citation>
    <scope>NUCLEOTIDE SEQUENCE</scope>
</reference>
<protein>
    <submittedName>
        <fullName evidence="2">Uncharacterized protein</fullName>
    </submittedName>
</protein>
<dbReference type="AlphaFoldDB" id="A0A8S1RNU2"/>
<evidence type="ECO:0000256" key="1">
    <source>
        <dbReference type="SAM" id="Coils"/>
    </source>
</evidence>
<proteinExistence type="predicted"/>
<name>A0A8S1RNU2_9CILI</name>
<dbReference type="EMBL" id="CAJJDN010000247">
    <property type="protein sequence ID" value="CAD8129866.1"/>
    <property type="molecule type" value="Genomic_DNA"/>
</dbReference>
<accession>A0A8S1RNU2</accession>
<keyword evidence="3" id="KW-1185">Reference proteome</keyword>
<evidence type="ECO:0000313" key="3">
    <source>
        <dbReference type="Proteomes" id="UP000692954"/>
    </source>
</evidence>
<keyword evidence="1" id="KW-0175">Coiled coil</keyword>
<gene>
    <name evidence="2" type="ORF">PSON_ATCC_30995.1.T2470025</name>
</gene>
<dbReference type="Proteomes" id="UP000692954">
    <property type="component" value="Unassembled WGS sequence"/>
</dbReference>
<sequence length="313" mass="38305">MTLPFQKNIQFKHFVAYSQITNSNVQCLIQKSFITYLKLKFLYNYLKIRITCSNSQELGLCIKIINILIRIEYLERKFQQTQFQDFQNYIERQLTTIKISNVEIKRNDKIKKLQKQYDNLLQQFEQFDCQKSKVLDQMNQIYKIENLVMDQEEKIIGLIIENEKLNQKIQEEMKIDQNIEFLYSEVQQNLLIYKNRFMKHFNIYLNMIWNLYQFILQIKTRKQTKNYRVMSKEKVIEIQKKFQFTEFYTKNHKQIYSKAIAANANKIMYKLNNRYNRMFYCIDYNYFILFSLYVQGQIKLEKILNKKQLVGKC</sequence>
<comment type="caution">
    <text evidence="2">The sequence shown here is derived from an EMBL/GenBank/DDBJ whole genome shotgun (WGS) entry which is preliminary data.</text>
</comment>
<feature type="coiled-coil region" evidence="1">
    <location>
        <begin position="110"/>
        <end position="168"/>
    </location>
</feature>
<organism evidence="2 3">
    <name type="scientific">Paramecium sonneborni</name>
    <dbReference type="NCBI Taxonomy" id="65129"/>
    <lineage>
        <taxon>Eukaryota</taxon>
        <taxon>Sar</taxon>
        <taxon>Alveolata</taxon>
        <taxon>Ciliophora</taxon>
        <taxon>Intramacronucleata</taxon>
        <taxon>Oligohymenophorea</taxon>
        <taxon>Peniculida</taxon>
        <taxon>Parameciidae</taxon>
        <taxon>Paramecium</taxon>
    </lineage>
</organism>
<evidence type="ECO:0000313" key="2">
    <source>
        <dbReference type="EMBL" id="CAD8129866.1"/>
    </source>
</evidence>